<organism evidence="8 9">
    <name type="scientific">Porites lobata</name>
    <dbReference type="NCBI Taxonomy" id="104759"/>
    <lineage>
        <taxon>Eukaryota</taxon>
        <taxon>Metazoa</taxon>
        <taxon>Cnidaria</taxon>
        <taxon>Anthozoa</taxon>
        <taxon>Hexacorallia</taxon>
        <taxon>Scleractinia</taxon>
        <taxon>Fungiina</taxon>
        <taxon>Poritidae</taxon>
        <taxon>Porites</taxon>
    </lineage>
</organism>
<dbReference type="SMART" id="SM01332">
    <property type="entry name" value="Cyclin_C"/>
    <property type="match status" value="1"/>
</dbReference>
<reference evidence="8 9" key="1">
    <citation type="submission" date="2022-05" db="EMBL/GenBank/DDBJ databases">
        <authorList>
            <consortium name="Genoscope - CEA"/>
            <person name="William W."/>
        </authorList>
    </citation>
    <scope>NUCLEOTIDE SEQUENCE [LARGE SCALE GENOMIC DNA]</scope>
</reference>
<dbReference type="InterPro" id="IPR013783">
    <property type="entry name" value="Ig-like_fold"/>
</dbReference>
<feature type="compositionally biased region" description="Basic and acidic residues" evidence="5">
    <location>
        <begin position="637"/>
        <end position="652"/>
    </location>
</feature>
<proteinExistence type="inferred from homology"/>
<dbReference type="PANTHER" id="PTHR10177">
    <property type="entry name" value="CYCLINS"/>
    <property type="match status" value="1"/>
</dbReference>
<dbReference type="SUPFAM" id="SSF47954">
    <property type="entry name" value="Cyclin-like"/>
    <property type="match status" value="2"/>
</dbReference>
<evidence type="ECO:0000259" key="6">
    <source>
        <dbReference type="SMART" id="SM00385"/>
    </source>
</evidence>
<keyword evidence="3" id="KW-0131">Cell cycle</keyword>
<feature type="region of interest" description="Disordered" evidence="5">
    <location>
        <begin position="635"/>
        <end position="661"/>
    </location>
</feature>
<feature type="region of interest" description="Disordered" evidence="5">
    <location>
        <begin position="592"/>
        <end position="619"/>
    </location>
</feature>
<dbReference type="Gene3D" id="2.60.40.10">
    <property type="entry name" value="Immunoglobulins"/>
    <property type="match status" value="1"/>
</dbReference>
<evidence type="ECO:0000256" key="5">
    <source>
        <dbReference type="SAM" id="MobiDB-lite"/>
    </source>
</evidence>
<dbReference type="InterPro" id="IPR004367">
    <property type="entry name" value="Cyclin_C-dom"/>
</dbReference>
<feature type="compositionally biased region" description="Basic and acidic residues" evidence="5">
    <location>
        <begin position="237"/>
        <end position="261"/>
    </location>
</feature>
<dbReference type="Proteomes" id="UP001159405">
    <property type="component" value="Unassembled WGS sequence"/>
</dbReference>
<dbReference type="InterPro" id="IPR013763">
    <property type="entry name" value="Cyclin-like_dom"/>
</dbReference>
<evidence type="ECO:0000259" key="7">
    <source>
        <dbReference type="SMART" id="SM01332"/>
    </source>
</evidence>
<accession>A0ABN8PA68</accession>
<feature type="domain" description="Cyclin-like" evidence="6">
    <location>
        <begin position="789"/>
        <end position="873"/>
    </location>
</feature>
<dbReference type="EMBL" id="CALNXK010000055">
    <property type="protein sequence ID" value="CAH3134755.1"/>
    <property type="molecule type" value="Genomic_DNA"/>
</dbReference>
<evidence type="ECO:0000313" key="8">
    <source>
        <dbReference type="EMBL" id="CAH3134755.1"/>
    </source>
</evidence>
<dbReference type="Pfam" id="PF00134">
    <property type="entry name" value="Cyclin_N"/>
    <property type="match status" value="1"/>
</dbReference>
<keyword evidence="2 4" id="KW-0195">Cyclin</keyword>
<dbReference type="InterPro" id="IPR006671">
    <property type="entry name" value="Cyclin_N"/>
</dbReference>
<dbReference type="InterPro" id="IPR036915">
    <property type="entry name" value="Cyclin-like_sf"/>
</dbReference>
<evidence type="ECO:0000256" key="3">
    <source>
        <dbReference type="ARBA" id="ARBA00023306"/>
    </source>
</evidence>
<name>A0ABN8PA68_9CNID</name>
<dbReference type="CDD" id="cd20516">
    <property type="entry name" value="CYCLIN_CCND_rpt2"/>
    <property type="match status" value="1"/>
</dbReference>
<comment type="similarity">
    <text evidence="4">Belongs to the cyclin family.</text>
</comment>
<keyword evidence="1" id="KW-0132">Cell division</keyword>
<dbReference type="Pfam" id="PF02984">
    <property type="entry name" value="Cyclin_C"/>
    <property type="match status" value="1"/>
</dbReference>
<feature type="domain" description="Cyclin C-terminal" evidence="7">
    <location>
        <begin position="882"/>
        <end position="998"/>
    </location>
</feature>
<feature type="domain" description="Cyclin-like" evidence="6">
    <location>
        <begin position="886"/>
        <end position="984"/>
    </location>
</feature>
<evidence type="ECO:0000256" key="4">
    <source>
        <dbReference type="RuleBase" id="RU000383"/>
    </source>
</evidence>
<dbReference type="SMART" id="SM00385">
    <property type="entry name" value="CYCLIN"/>
    <property type="match status" value="2"/>
</dbReference>
<evidence type="ECO:0000313" key="9">
    <source>
        <dbReference type="Proteomes" id="UP001159405"/>
    </source>
</evidence>
<protein>
    <submittedName>
        <fullName evidence="8">Uncharacterized protein</fullName>
    </submittedName>
</protein>
<feature type="region of interest" description="Disordered" evidence="5">
    <location>
        <begin position="237"/>
        <end position="272"/>
    </location>
</feature>
<dbReference type="PROSITE" id="PS00292">
    <property type="entry name" value="CYCLINS"/>
    <property type="match status" value="1"/>
</dbReference>
<sequence>MTQPGAGARAKRFKCNSFSRTVTLIKTNDEHTSFSDMRNLKTKSVIEFSSSMTQDNVRDKIQETFPYLENKSFLCAVSKKVNNERKEFDFGGSHIWDGKTIREKINGNSNLYILEDQASFGKQDPTGTGSKRFTLKRSHDQMTTMNTESRIETAGHSVGITIAQESLVAQSGIPQNIISTWSGIRSKSWDPALQTAGQNDGSEKIARKSSCPPKRNSFMNAAGNWAKQFINKAIKGRDEDVGTSGSDHESQLSDSVVDRGMDSGIEASDGLRVDDNSSAIDLEPVSTALPAPSDLSNDPWLDIRDTASKQDLPLEVNPTTSSQIFDTGMQISARKETSSCGTADDIPALLSDLFGKIQGICPSFGSVKGGFQFNISLTEALPDEVSKGVAHFEGVSVTVDKLNPFTLSGIVPGSQAPGEVTVTVITDSGRDLGFTFFKYVDDMEDLLKQLVKDRFLQARYFAMLSTEFAFGNVTSSSNISQVQGLENVPDHDSSNLSKQQQSVEFLQLMVYKAAQTNAQEFMEMVFSTSAGQVVFNSYKDRTPLPEDIARANGHDELAQYLQDVYTRLSQDKHFCSRAIDWSELVEAVQKQSSATDESIARVDQSDEDEAGSSDYFADAETSSCTSLDSDLSWPKISENKDVSGARDTENHDPGYANGESKIQDLRQGDSWLSTLCEVNAAHDNDSTTTSLKNTEVATGTHLKAPIHLDLFCGSSEKGQKSERCLDSTAACTSEVGPRGMDAHQNLALVEDDRVLRNLLICQEKCIPNCRYFNVVQKEIKPYMRRMVTTWMSEVCEEENCEEEVFPLAVNYLDRFLSVVPIRKCNLQLLGAVCMFIASKLREETLLSAETLCIYTANSITCQELLDWEILVLKNLKWDLSAITPYDFLETICSRLSLPNVSVIRRRAATFISLCCTDEKFFMYTPSMLAAASVCAACFGLATAKQTIISRPILVSILKELINVEPNVLLNCQEQIEESLQVKVEEPSTSKFQIMRKLA</sequence>
<dbReference type="InterPro" id="IPR039361">
    <property type="entry name" value="Cyclin"/>
</dbReference>
<dbReference type="InterPro" id="IPR048258">
    <property type="entry name" value="Cyclins_cyclin-box"/>
</dbReference>
<evidence type="ECO:0000256" key="2">
    <source>
        <dbReference type="ARBA" id="ARBA00023127"/>
    </source>
</evidence>
<evidence type="ECO:0000256" key="1">
    <source>
        <dbReference type="ARBA" id="ARBA00022618"/>
    </source>
</evidence>
<gene>
    <name evidence="8" type="ORF">PLOB_00037785</name>
</gene>
<comment type="caution">
    <text evidence="8">The sequence shown here is derived from an EMBL/GenBank/DDBJ whole genome shotgun (WGS) entry which is preliminary data.</text>
</comment>
<feature type="region of interest" description="Disordered" evidence="5">
    <location>
        <begin position="191"/>
        <end position="217"/>
    </location>
</feature>
<keyword evidence="9" id="KW-1185">Reference proteome</keyword>
<dbReference type="Gene3D" id="1.10.472.10">
    <property type="entry name" value="Cyclin-like"/>
    <property type="match status" value="2"/>
</dbReference>